<feature type="domain" description="SPOR" evidence="7">
    <location>
        <begin position="229"/>
        <end position="307"/>
    </location>
</feature>
<gene>
    <name evidence="4" type="primary">rlpA</name>
    <name evidence="8" type="ordered locus">M5M_07095</name>
</gene>
<dbReference type="InterPro" id="IPR007730">
    <property type="entry name" value="SPOR-like_dom"/>
</dbReference>
<dbReference type="GO" id="GO:0071555">
    <property type="term" value="P:cell wall organization"/>
    <property type="evidence" value="ECO:0007669"/>
    <property type="project" value="UniProtKB-KW"/>
</dbReference>
<dbReference type="eggNOG" id="COG0797">
    <property type="taxonomic scope" value="Bacteria"/>
</dbReference>
<feature type="compositionally biased region" description="Polar residues" evidence="6">
    <location>
        <begin position="27"/>
        <end position="41"/>
    </location>
</feature>
<dbReference type="Gene3D" id="3.30.70.1070">
    <property type="entry name" value="Sporulation related repeat"/>
    <property type="match status" value="1"/>
</dbReference>
<evidence type="ECO:0000256" key="4">
    <source>
        <dbReference type="HAMAP-Rule" id="MF_02071"/>
    </source>
</evidence>
<dbReference type="GO" id="GO:0008932">
    <property type="term" value="F:lytic endotransglycosylase activity"/>
    <property type="evidence" value="ECO:0007669"/>
    <property type="project" value="UniProtKB-UniRule"/>
</dbReference>
<evidence type="ECO:0000256" key="2">
    <source>
        <dbReference type="ARBA" id="ARBA00023239"/>
    </source>
</evidence>
<dbReference type="Pfam" id="PF03330">
    <property type="entry name" value="DPBB_1"/>
    <property type="match status" value="1"/>
</dbReference>
<evidence type="ECO:0000259" key="7">
    <source>
        <dbReference type="PROSITE" id="PS51724"/>
    </source>
</evidence>
<accession>K4KHM0</accession>
<evidence type="ECO:0000256" key="3">
    <source>
        <dbReference type="ARBA" id="ARBA00023316"/>
    </source>
</evidence>
<reference evidence="8 9" key="1">
    <citation type="journal article" date="2013" name="Genome Announc.">
        <title>Complete genome sequence of Simiduia agarivorans SA1(T), a marine bacterium able to degrade a variety of polysaccharides.</title>
        <authorList>
            <person name="Lin S.Y."/>
            <person name="Shieh W.Y."/>
            <person name="Chen J.S."/>
            <person name="Tang S.L."/>
        </authorList>
    </citation>
    <scope>NUCLEOTIDE SEQUENCE [LARGE SCALE GENOMIC DNA]</scope>
    <source>
        <strain evidence="9">DSM 21679 / JCM 13881 / BCRC 17597 / SA1</strain>
    </source>
</reference>
<evidence type="ECO:0000256" key="6">
    <source>
        <dbReference type="SAM" id="MobiDB-lite"/>
    </source>
</evidence>
<dbReference type="HOGENOM" id="CLU_042923_3_2_6"/>
<dbReference type="InterPro" id="IPR036908">
    <property type="entry name" value="RlpA-like_sf"/>
</dbReference>
<dbReference type="STRING" id="1117647.M5M_07095"/>
<dbReference type="SUPFAM" id="SSF110997">
    <property type="entry name" value="Sporulation related repeat"/>
    <property type="match status" value="1"/>
</dbReference>
<dbReference type="GO" id="GO:0042834">
    <property type="term" value="F:peptidoglycan binding"/>
    <property type="evidence" value="ECO:0007669"/>
    <property type="project" value="InterPro"/>
</dbReference>
<dbReference type="AlphaFoldDB" id="K4KHM0"/>
<dbReference type="Proteomes" id="UP000000466">
    <property type="component" value="Chromosome"/>
</dbReference>
<dbReference type="EC" id="4.2.2.-" evidence="4"/>
<evidence type="ECO:0000256" key="1">
    <source>
        <dbReference type="ARBA" id="ARBA00022729"/>
    </source>
</evidence>
<dbReference type="NCBIfam" id="TIGR00413">
    <property type="entry name" value="rlpA"/>
    <property type="match status" value="1"/>
</dbReference>
<dbReference type="Gene3D" id="2.40.40.10">
    <property type="entry name" value="RlpA-like domain"/>
    <property type="match status" value="1"/>
</dbReference>
<dbReference type="EMBL" id="CP003746">
    <property type="protein sequence ID" value="AFU98614.1"/>
    <property type="molecule type" value="Genomic_DNA"/>
</dbReference>
<evidence type="ECO:0000313" key="9">
    <source>
        <dbReference type="Proteomes" id="UP000000466"/>
    </source>
</evidence>
<dbReference type="GO" id="GO:0009279">
    <property type="term" value="C:cell outer membrane"/>
    <property type="evidence" value="ECO:0007669"/>
    <property type="project" value="TreeGrafter"/>
</dbReference>
<dbReference type="InterPro" id="IPR012997">
    <property type="entry name" value="RplA"/>
</dbReference>
<keyword evidence="1" id="KW-0732">Signal</keyword>
<evidence type="ECO:0000256" key="5">
    <source>
        <dbReference type="RuleBase" id="RU003495"/>
    </source>
</evidence>
<dbReference type="OrthoDB" id="9779128at2"/>
<dbReference type="PANTHER" id="PTHR34183:SF1">
    <property type="entry name" value="ENDOLYTIC PEPTIDOGLYCAN TRANSGLYCOSYLASE RLPA"/>
    <property type="match status" value="1"/>
</dbReference>
<feature type="region of interest" description="Disordered" evidence="6">
    <location>
        <begin position="27"/>
        <end position="57"/>
    </location>
</feature>
<comment type="function">
    <text evidence="4">Lytic transglycosylase with a strong preference for naked glycan strands that lack stem peptides.</text>
</comment>
<keyword evidence="9" id="KW-1185">Reference proteome</keyword>
<dbReference type="PROSITE" id="PS51724">
    <property type="entry name" value="SPOR"/>
    <property type="match status" value="1"/>
</dbReference>
<keyword evidence="8" id="KW-0449">Lipoprotein</keyword>
<dbReference type="InterPro" id="IPR036680">
    <property type="entry name" value="SPOR-like_sf"/>
</dbReference>
<dbReference type="FunFam" id="2.40.40.10:FF:000003">
    <property type="entry name" value="Endolytic peptidoglycan transglycosylase RlpA"/>
    <property type="match status" value="1"/>
</dbReference>
<comment type="similarity">
    <text evidence="4 5">Belongs to the RlpA family.</text>
</comment>
<keyword evidence="2 4" id="KW-0456">Lyase</keyword>
<dbReference type="KEGG" id="saga:M5M_07095"/>
<dbReference type="Pfam" id="PF05036">
    <property type="entry name" value="SPOR"/>
    <property type="match status" value="1"/>
</dbReference>
<evidence type="ECO:0000313" key="8">
    <source>
        <dbReference type="EMBL" id="AFU98614.1"/>
    </source>
</evidence>
<organism evidence="8 9">
    <name type="scientific">Simiduia agarivorans (strain DSM 21679 / JCM 13881 / BCRC 17597 / SA1)</name>
    <dbReference type="NCBI Taxonomy" id="1117647"/>
    <lineage>
        <taxon>Bacteria</taxon>
        <taxon>Pseudomonadati</taxon>
        <taxon>Pseudomonadota</taxon>
        <taxon>Gammaproteobacteria</taxon>
        <taxon>Cellvibrionales</taxon>
        <taxon>Cellvibrionaceae</taxon>
        <taxon>Simiduia</taxon>
    </lineage>
</organism>
<sequence length="307" mass="33523">MITATQLSRFGLPLLLGSLLACETHQRVPSSQAPETQSPASRYQVEKDYGPDAPLDVSHVPDAIPRVEPRTAAGNKSPYSVLGKTYSLLPADAPYAEEGIASWYGKKFHGHQTSNGEVYDMYAMTAAHKTLRIPTYVKVTNLDNGASVIVRVNDRGPFHDDRIIDLSYSAARKLGYAETGTARVRVEAIDARRWGSEENGNRAQAVAQPPKLNATQQAAAPVPDSVEGFNLPPNTFLQAGAFSTLEAANQLKTSLNGLTHFPVLVARADKNSLYRVRIGPISNNYELMQLRELITQKGGVRPHVVYQ</sequence>
<name>K4KHM0_SIMAS</name>
<proteinExistence type="inferred from homology"/>
<dbReference type="GO" id="GO:0000270">
    <property type="term" value="P:peptidoglycan metabolic process"/>
    <property type="evidence" value="ECO:0007669"/>
    <property type="project" value="UniProtKB-UniRule"/>
</dbReference>
<protein>
    <recommendedName>
        <fullName evidence="4">Endolytic peptidoglycan transglycosylase RlpA</fullName>
        <ecNumber evidence="4">4.2.2.-</ecNumber>
    </recommendedName>
</protein>
<dbReference type="RefSeq" id="WP_015046787.1">
    <property type="nucleotide sequence ID" value="NC_018868.3"/>
</dbReference>
<dbReference type="CDD" id="cd22268">
    <property type="entry name" value="DPBB_RlpA-like"/>
    <property type="match status" value="1"/>
</dbReference>
<dbReference type="InterPro" id="IPR009009">
    <property type="entry name" value="RlpA-like_DPBB"/>
</dbReference>
<dbReference type="PANTHER" id="PTHR34183">
    <property type="entry name" value="ENDOLYTIC PEPTIDOGLYCAN TRANSGLYCOSYLASE RLPA"/>
    <property type="match status" value="1"/>
</dbReference>
<keyword evidence="3 4" id="KW-0961">Cell wall biogenesis/degradation</keyword>
<dbReference type="InterPro" id="IPR034718">
    <property type="entry name" value="RlpA"/>
</dbReference>
<dbReference type="HAMAP" id="MF_02071">
    <property type="entry name" value="RlpA"/>
    <property type="match status" value="1"/>
</dbReference>
<dbReference type="SUPFAM" id="SSF50685">
    <property type="entry name" value="Barwin-like endoglucanases"/>
    <property type="match status" value="1"/>
</dbReference>